<organism evidence="3 4">
    <name type="scientific">Pontibacillus yanchengensis</name>
    <dbReference type="NCBI Taxonomy" id="462910"/>
    <lineage>
        <taxon>Bacteria</taxon>
        <taxon>Bacillati</taxon>
        <taxon>Bacillota</taxon>
        <taxon>Bacilli</taxon>
        <taxon>Bacillales</taxon>
        <taxon>Bacillaceae</taxon>
        <taxon>Pontibacillus</taxon>
    </lineage>
</organism>
<dbReference type="RefSeq" id="WP_160848630.1">
    <property type="nucleotide sequence ID" value="NZ_WMEQ01000008.1"/>
</dbReference>
<proteinExistence type="predicted"/>
<dbReference type="Pfam" id="PF13205">
    <property type="entry name" value="Big_5"/>
    <property type="match status" value="1"/>
</dbReference>
<dbReference type="Gene3D" id="2.60.40.1220">
    <property type="match status" value="1"/>
</dbReference>
<dbReference type="InterPro" id="IPR032812">
    <property type="entry name" value="SbsA_Ig"/>
</dbReference>
<feature type="domain" description="SbsA Ig-like" evidence="2">
    <location>
        <begin position="3"/>
        <end position="86"/>
    </location>
</feature>
<dbReference type="AlphaFoldDB" id="A0A6I4ZW09"/>
<evidence type="ECO:0000313" key="4">
    <source>
        <dbReference type="Proteomes" id="UP000468638"/>
    </source>
</evidence>
<sequence>MALDKEWVITFNTSIEDTQSNKEAIYVTDETNTKIGTDVSIEEETITVTPAQNYESSHSYTLHIQESIMATSGKTIEQSISMPFTTKEVNPFSAGEWTRDVQHNGASLKITNVKDASFDFKIAAAAGGNAGLIEDTAMIKNGKATFDDGDGCTVTFSPKDNAISVETTSSCYVYGGSGVYFSGEYTKGDTSKETEPFVDMELFTSEENKTFKALVGEQYDLFKETFQLIYDEEVIDDFGGKAYSGMVRGLGGSMEGIVMNGDNGEIYAAILGTSSDGKSGILYYTTDKDYTNNIPKTIQSWRESMYIDTQLHYMNGDKEQAAYFDEEFVKQAKNGSLKDMKLGIGATKQEVIEAEGTDYEEEYYTGAKHMFYPEGYSYAYVDSNKDQAIQAVMYNIKDKGLTATDIENLLGKPDSEGENMMTGTEYVLIYEFDTGYELHVTTSTVERSSELNDLLLKPQS</sequence>
<comment type="caution">
    <text evidence="3">The sequence shown here is derived from an EMBL/GenBank/DDBJ whole genome shotgun (WGS) entry which is preliminary data.</text>
</comment>
<keyword evidence="1" id="KW-0732">Signal</keyword>
<dbReference type="EMBL" id="WMEQ01000008">
    <property type="protein sequence ID" value="MYL34338.1"/>
    <property type="molecule type" value="Genomic_DNA"/>
</dbReference>
<accession>A0A6I4ZW09</accession>
<reference evidence="3 4" key="1">
    <citation type="submission" date="2019-11" db="EMBL/GenBank/DDBJ databases">
        <title>Genome sequences of 17 halophilic strains isolated from different environments.</title>
        <authorList>
            <person name="Furrow R.E."/>
        </authorList>
    </citation>
    <scope>NUCLEOTIDE SEQUENCE [LARGE SCALE GENOMIC DNA]</scope>
    <source>
        <strain evidence="3 4">22514_16_FS</strain>
    </source>
</reference>
<protein>
    <submittedName>
        <fullName evidence="3">DUF4309 domain-containing protein</fullName>
    </submittedName>
</protein>
<name>A0A6I4ZW09_9BACI</name>
<dbReference type="Proteomes" id="UP000468638">
    <property type="component" value="Unassembled WGS sequence"/>
</dbReference>
<evidence type="ECO:0000256" key="1">
    <source>
        <dbReference type="ARBA" id="ARBA00022729"/>
    </source>
</evidence>
<gene>
    <name evidence="3" type="ORF">GLW05_12085</name>
</gene>
<dbReference type="OrthoDB" id="2086244at2"/>
<dbReference type="InterPro" id="IPR014755">
    <property type="entry name" value="Cu-Rt/internalin_Ig-like"/>
</dbReference>
<evidence type="ECO:0000313" key="3">
    <source>
        <dbReference type="EMBL" id="MYL34338.1"/>
    </source>
</evidence>
<evidence type="ECO:0000259" key="2">
    <source>
        <dbReference type="Pfam" id="PF13205"/>
    </source>
</evidence>